<feature type="transmembrane region" description="Helical" evidence="11">
    <location>
        <begin position="27"/>
        <end position="45"/>
    </location>
</feature>
<feature type="transmembrane region" description="Helical" evidence="11">
    <location>
        <begin position="297"/>
        <end position="315"/>
    </location>
</feature>
<feature type="transmembrane region" description="Helical" evidence="11">
    <location>
        <begin position="113"/>
        <end position="132"/>
    </location>
</feature>
<comment type="subcellular location">
    <subcellularLocation>
        <location evidence="1">Cell membrane</location>
        <topology evidence="1">Multi-pass membrane protein</topology>
    </subcellularLocation>
</comment>
<dbReference type="CDD" id="cd06579">
    <property type="entry name" value="TM_PBP1_transp_AraH_like"/>
    <property type="match status" value="1"/>
</dbReference>
<dbReference type="InterPro" id="IPR001851">
    <property type="entry name" value="ABC_transp_permease"/>
</dbReference>
<feature type="transmembrane region" description="Helical" evidence="11">
    <location>
        <begin position="253"/>
        <end position="273"/>
    </location>
</feature>
<sequence>MTTTETLQPETKPTEVSSLRGYLGQNLWQYGMLTVLIAIVITFQVLTDGRLLYPDNVAALVQQNAYVLILAIGMVMVIVAQHIDLSVGSIVAFIGGVCALMITQWGWPWPVAVAASIGIGIIVGCWQGFFIAYVGIPAFIVTLGGMLLFRGLAVLAVSQTVPVQDKGFGAIAAKSLPNALGFVGNLDGMTLLVGLVAIGGLALSQLRTRRELIRYDLRLEPSAAFYGKLVVFTALIAYITYLLAESTDGTPNVLIIVGALVILYTYIMGNTVFGRHIYAMGGNLAAAKLSGVKTKRVTFLIFVNMGILAGVAAVVTTSRAGAGVAGAGTNYELDAIAAAFIGGTAVTGGIGKVTGAVIGALIMGVLNMGLSILGVDAAWQQAIKGLVLIAAVAFDIISKRVTNSAQ</sequence>
<dbReference type="RefSeq" id="WP_223103237.1">
    <property type="nucleotide sequence ID" value="NZ_BAAAXA010000003.1"/>
</dbReference>
<evidence type="ECO:0000313" key="13">
    <source>
        <dbReference type="Proteomes" id="UP001143480"/>
    </source>
</evidence>
<evidence type="ECO:0000256" key="5">
    <source>
        <dbReference type="ARBA" id="ARBA00022597"/>
    </source>
</evidence>
<dbReference type="AlphaFoldDB" id="A0A9W6NQT8"/>
<reference evidence="12" key="1">
    <citation type="journal article" date="2014" name="Int. J. Syst. Evol. Microbiol.">
        <title>Complete genome sequence of Corynebacterium casei LMG S-19264T (=DSM 44701T), isolated from a smear-ripened cheese.</title>
        <authorList>
            <consortium name="US DOE Joint Genome Institute (JGI-PGF)"/>
            <person name="Walter F."/>
            <person name="Albersmeier A."/>
            <person name="Kalinowski J."/>
            <person name="Ruckert C."/>
        </authorList>
    </citation>
    <scope>NUCLEOTIDE SEQUENCE</scope>
    <source>
        <strain evidence="12">VKM Ac-1321</strain>
    </source>
</reference>
<evidence type="ECO:0000313" key="12">
    <source>
        <dbReference type="EMBL" id="GLL05591.1"/>
    </source>
</evidence>
<keyword evidence="7 11" id="KW-1133">Transmembrane helix</keyword>
<keyword evidence="2" id="KW-0813">Transport</keyword>
<dbReference type="PANTHER" id="PTHR32196">
    <property type="entry name" value="ABC TRANSPORTER PERMEASE PROTEIN YPHD-RELATED-RELATED"/>
    <property type="match status" value="1"/>
</dbReference>
<gene>
    <name evidence="12" type="ORF">GCM10017581_073380</name>
</gene>
<evidence type="ECO:0000256" key="4">
    <source>
        <dbReference type="ARBA" id="ARBA00022519"/>
    </source>
</evidence>
<dbReference type="Pfam" id="PF02653">
    <property type="entry name" value="BPD_transp_2"/>
    <property type="match status" value="1"/>
</dbReference>
<evidence type="ECO:0000256" key="3">
    <source>
        <dbReference type="ARBA" id="ARBA00022475"/>
    </source>
</evidence>
<comment type="caution">
    <text evidence="12">The sequence shown here is derived from an EMBL/GenBank/DDBJ whole genome shotgun (WGS) entry which is preliminary data.</text>
</comment>
<feature type="transmembrane region" description="Helical" evidence="11">
    <location>
        <begin position="179"/>
        <end position="203"/>
    </location>
</feature>
<dbReference type="EMBL" id="BSFP01000060">
    <property type="protein sequence ID" value="GLL05591.1"/>
    <property type="molecule type" value="Genomic_DNA"/>
</dbReference>
<proteinExistence type="predicted"/>
<comment type="function">
    <text evidence="9">Part of the binding-protein-dependent transport system for D-xylose. Probably responsible for the translocation of the substrate across the membrane.</text>
</comment>
<feature type="transmembrane region" description="Helical" evidence="11">
    <location>
        <begin position="139"/>
        <end position="159"/>
    </location>
</feature>
<evidence type="ECO:0000256" key="6">
    <source>
        <dbReference type="ARBA" id="ARBA00022692"/>
    </source>
</evidence>
<protein>
    <recommendedName>
        <fullName evidence="10">Xylose transport system permease protein XylH</fullName>
    </recommendedName>
</protein>
<feature type="transmembrane region" description="Helical" evidence="11">
    <location>
        <begin position="223"/>
        <end position="241"/>
    </location>
</feature>
<keyword evidence="4" id="KW-0997">Cell inner membrane</keyword>
<keyword evidence="3" id="KW-1003">Cell membrane</keyword>
<evidence type="ECO:0000256" key="11">
    <source>
        <dbReference type="SAM" id="Phobius"/>
    </source>
</evidence>
<feature type="transmembrane region" description="Helical" evidence="11">
    <location>
        <begin position="90"/>
        <end position="107"/>
    </location>
</feature>
<reference evidence="12" key="2">
    <citation type="submission" date="2023-01" db="EMBL/GenBank/DDBJ databases">
        <authorList>
            <person name="Sun Q."/>
            <person name="Evtushenko L."/>
        </authorList>
    </citation>
    <scope>NUCLEOTIDE SEQUENCE</scope>
    <source>
        <strain evidence="12">VKM Ac-1321</strain>
    </source>
</reference>
<dbReference type="Proteomes" id="UP001143480">
    <property type="component" value="Unassembled WGS sequence"/>
</dbReference>
<dbReference type="GO" id="GO:0022857">
    <property type="term" value="F:transmembrane transporter activity"/>
    <property type="evidence" value="ECO:0007669"/>
    <property type="project" value="InterPro"/>
</dbReference>
<evidence type="ECO:0000256" key="2">
    <source>
        <dbReference type="ARBA" id="ARBA00022448"/>
    </source>
</evidence>
<name>A0A9W6NQT8_9ACTN</name>
<evidence type="ECO:0000256" key="1">
    <source>
        <dbReference type="ARBA" id="ARBA00004651"/>
    </source>
</evidence>
<evidence type="ECO:0000256" key="9">
    <source>
        <dbReference type="ARBA" id="ARBA00035611"/>
    </source>
</evidence>
<feature type="transmembrane region" description="Helical" evidence="11">
    <location>
        <begin position="65"/>
        <end position="83"/>
    </location>
</feature>
<keyword evidence="6 11" id="KW-0812">Transmembrane</keyword>
<evidence type="ECO:0000256" key="7">
    <source>
        <dbReference type="ARBA" id="ARBA00022989"/>
    </source>
</evidence>
<evidence type="ECO:0000256" key="10">
    <source>
        <dbReference type="ARBA" id="ARBA00035686"/>
    </source>
</evidence>
<organism evidence="12 13">
    <name type="scientific">Dactylosporangium matsuzakiense</name>
    <dbReference type="NCBI Taxonomy" id="53360"/>
    <lineage>
        <taxon>Bacteria</taxon>
        <taxon>Bacillati</taxon>
        <taxon>Actinomycetota</taxon>
        <taxon>Actinomycetes</taxon>
        <taxon>Micromonosporales</taxon>
        <taxon>Micromonosporaceae</taxon>
        <taxon>Dactylosporangium</taxon>
    </lineage>
</organism>
<dbReference type="PANTHER" id="PTHR32196:SF32">
    <property type="entry name" value="XYLOSE TRANSPORT SYSTEM PERMEASE PROTEIN XYLH"/>
    <property type="match status" value="1"/>
</dbReference>
<evidence type="ECO:0000256" key="8">
    <source>
        <dbReference type="ARBA" id="ARBA00023136"/>
    </source>
</evidence>
<keyword evidence="8 11" id="KW-0472">Membrane</keyword>
<accession>A0A9W6NQT8</accession>
<dbReference type="GO" id="GO:0005886">
    <property type="term" value="C:plasma membrane"/>
    <property type="evidence" value="ECO:0007669"/>
    <property type="project" value="UniProtKB-SubCell"/>
</dbReference>
<keyword evidence="5" id="KW-0762">Sugar transport</keyword>
<dbReference type="NCBIfam" id="NF040906">
    <property type="entry name" value="GguB"/>
    <property type="match status" value="1"/>
</dbReference>
<keyword evidence="13" id="KW-1185">Reference proteome</keyword>